<protein>
    <submittedName>
        <fullName evidence="1">Uncharacterized protein</fullName>
    </submittedName>
</protein>
<dbReference type="Proteomes" id="UP000887116">
    <property type="component" value="Unassembled WGS sequence"/>
</dbReference>
<evidence type="ECO:0000313" key="2">
    <source>
        <dbReference type="Proteomes" id="UP000887116"/>
    </source>
</evidence>
<reference evidence="1" key="1">
    <citation type="submission" date="2020-07" db="EMBL/GenBank/DDBJ databases">
        <title>Multicomponent nature underlies the extraordinary mechanical properties of spider dragline silk.</title>
        <authorList>
            <person name="Kono N."/>
            <person name="Nakamura H."/>
            <person name="Mori M."/>
            <person name="Yoshida Y."/>
            <person name="Ohtoshi R."/>
            <person name="Malay A.D."/>
            <person name="Moran D.A.P."/>
            <person name="Tomita M."/>
            <person name="Numata K."/>
            <person name="Arakawa K."/>
        </authorList>
    </citation>
    <scope>NUCLEOTIDE SEQUENCE</scope>
</reference>
<dbReference type="AlphaFoldDB" id="A0A8X6KG38"/>
<gene>
    <name evidence="1" type="ORF">TNCT_370161</name>
</gene>
<comment type="caution">
    <text evidence="1">The sequence shown here is derived from an EMBL/GenBank/DDBJ whole genome shotgun (WGS) entry which is preliminary data.</text>
</comment>
<sequence>MYDQGTTYCTINMPFKTCWEYLQVFTSGHPESIEEAMLNRTLNHTTKYSRAWKLVISISLVEKIPYALTGEYHVPMVYAVL</sequence>
<organism evidence="1 2">
    <name type="scientific">Trichonephila clavata</name>
    <name type="common">Joro spider</name>
    <name type="synonym">Nephila clavata</name>
    <dbReference type="NCBI Taxonomy" id="2740835"/>
    <lineage>
        <taxon>Eukaryota</taxon>
        <taxon>Metazoa</taxon>
        <taxon>Ecdysozoa</taxon>
        <taxon>Arthropoda</taxon>
        <taxon>Chelicerata</taxon>
        <taxon>Arachnida</taxon>
        <taxon>Araneae</taxon>
        <taxon>Araneomorphae</taxon>
        <taxon>Entelegynae</taxon>
        <taxon>Araneoidea</taxon>
        <taxon>Nephilidae</taxon>
        <taxon>Trichonephila</taxon>
    </lineage>
</organism>
<dbReference type="EMBL" id="BMAO01011296">
    <property type="protein sequence ID" value="GFQ72709.1"/>
    <property type="molecule type" value="Genomic_DNA"/>
</dbReference>
<accession>A0A8X6KG38</accession>
<proteinExistence type="predicted"/>
<name>A0A8X6KG38_TRICU</name>
<keyword evidence="2" id="KW-1185">Reference proteome</keyword>
<evidence type="ECO:0000313" key="1">
    <source>
        <dbReference type="EMBL" id="GFQ72709.1"/>
    </source>
</evidence>